<dbReference type="EMBL" id="UFZL01000003">
    <property type="protein sequence ID" value="STE76981.1"/>
    <property type="molecule type" value="Genomic_DNA"/>
</dbReference>
<organism evidence="1 2">
    <name type="scientific">Escherichia coli</name>
    <dbReference type="NCBI Taxonomy" id="562"/>
    <lineage>
        <taxon>Bacteria</taxon>
        <taxon>Pseudomonadati</taxon>
        <taxon>Pseudomonadota</taxon>
        <taxon>Gammaproteobacteria</taxon>
        <taxon>Enterobacterales</taxon>
        <taxon>Enterobacteriaceae</taxon>
        <taxon>Escherichia</taxon>
    </lineage>
</organism>
<dbReference type="AlphaFoldDB" id="A0A376K764"/>
<accession>A0A376K764</accession>
<name>A0A376K764_ECOLX</name>
<dbReference type="Pfam" id="PF10076">
    <property type="entry name" value="Phage_Mu_Gp48"/>
    <property type="match status" value="1"/>
</dbReference>
<evidence type="ECO:0000313" key="1">
    <source>
        <dbReference type="EMBL" id="STE76981.1"/>
    </source>
</evidence>
<dbReference type="Proteomes" id="UP000255201">
    <property type="component" value="Unassembled WGS sequence"/>
</dbReference>
<gene>
    <name evidence="1" type="ORF">NCTC10764_05578</name>
</gene>
<sequence>MAHSVTEWLTALQQVMPRGKAWPRDNDADLNRFLRALAARLTRIEYDASRLHVEMRPETTLQLLPEWEQYLALPECGIAATTTEARRRAVVEKYRRKGGLATWQIEAAAAALGFTIKVTAVLPHHCLRDCMYPLHPARYRWLLKVEVQDSDAGRFTCVDDVMTPLISGRTRELECLLKNYRMGGTGYEFFYTDGNDEAVSGPPLSVNRIQIQAGYKPEEPLTVNRAGLHFALVPALTGKPLTINRINFYAARPMAEPLVLSRAQLHSGLPTTDPMTMNSAQLQTGYRTRSPVPVNSMQLQTASRTREPLLINHPGLHFAVVTSE</sequence>
<proteinExistence type="predicted"/>
<dbReference type="RefSeq" id="WP_248806111.1">
    <property type="nucleotide sequence ID" value="NZ_JALSGB010000022.1"/>
</dbReference>
<protein>
    <submittedName>
        <fullName evidence="1">Tail protein</fullName>
    </submittedName>
</protein>
<reference evidence="1 2" key="1">
    <citation type="submission" date="2018-06" db="EMBL/GenBank/DDBJ databases">
        <authorList>
            <consortium name="Pathogen Informatics"/>
            <person name="Doyle S."/>
        </authorList>
    </citation>
    <scope>NUCLEOTIDE SEQUENCE [LARGE SCALE GENOMIC DNA]</scope>
    <source>
        <strain evidence="1 2">NCTC10764</strain>
    </source>
</reference>
<dbReference type="InterPro" id="IPR018755">
    <property type="entry name" value="Phage_Mu_Gp48"/>
</dbReference>
<evidence type="ECO:0000313" key="2">
    <source>
        <dbReference type="Proteomes" id="UP000255201"/>
    </source>
</evidence>